<feature type="domain" description="SCAN box" evidence="2">
    <location>
        <begin position="131"/>
        <end position="185"/>
    </location>
</feature>
<dbReference type="NCBIfam" id="TIGR00254">
    <property type="entry name" value="GGDEF"/>
    <property type="match status" value="1"/>
</dbReference>
<dbReference type="AlphaFoldDB" id="A0A1S7LMJ4"/>
<dbReference type="SUPFAM" id="SSF55073">
    <property type="entry name" value="Nucleotide cyclase"/>
    <property type="match status" value="1"/>
</dbReference>
<dbReference type="PANTHER" id="PTHR33121">
    <property type="entry name" value="CYCLIC DI-GMP PHOSPHODIESTERASE PDEF"/>
    <property type="match status" value="1"/>
</dbReference>
<dbReference type="InterPro" id="IPR043128">
    <property type="entry name" value="Rev_trsase/Diguanyl_cyclase"/>
</dbReference>
<evidence type="ECO:0008006" key="5">
    <source>
        <dbReference type="Google" id="ProtNLM"/>
    </source>
</evidence>
<proteinExistence type="predicted"/>
<dbReference type="PANTHER" id="PTHR33121:SF70">
    <property type="entry name" value="SIGNALING PROTEIN YKOW"/>
    <property type="match status" value="1"/>
</dbReference>
<dbReference type="SMART" id="SM00267">
    <property type="entry name" value="GGDEF"/>
    <property type="match status" value="1"/>
</dbReference>
<keyword evidence="1" id="KW-0175">Coiled coil</keyword>
<gene>
    <name evidence="4" type="ORF">MAGMO_3214</name>
</gene>
<dbReference type="InterPro" id="IPR000160">
    <property type="entry name" value="GGDEF_dom"/>
</dbReference>
<name>A0A1S7LMJ4_MAGMO</name>
<dbReference type="InterPro" id="IPR003309">
    <property type="entry name" value="SCAN_dom"/>
</dbReference>
<protein>
    <recommendedName>
        <fullName evidence="5">GGDEF domain-containing protein</fullName>
    </recommendedName>
</protein>
<dbReference type="InterPro" id="IPR050706">
    <property type="entry name" value="Cyclic-di-GMP_PDE-like"/>
</dbReference>
<dbReference type="Gene3D" id="3.30.70.270">
    <property type="match status" value="1"/>
</dbReference>
<dbReference type="EMBL" id="LO017727">
    <property type="protein sequence ID" value="CRH07354.1"/>
    <property type="molecule type" value="Genomic_DNA"/>
</dbReference>
<evidence type="ECO:0000313" key="4">
    <source>
        <dbReference type="EMBL" id="CRH07354.1"/>
    </source>
</evidence>
<accession>A0A1S7LMJ4</accession>
<dbReference type="PROSITE" id="PS50887">
    <property type="entry name" value="GGDEF"/>
    <property type="match status" value="1"/>
</dbReference>
<sequence>MKDAIAELEEVLDHLRHDPPQNSQAISKVRDLIIKGPCDQQMAKVKQLLDQLLEQLVKPAVGHDQEQQAEVSRLQRTIAKQRDPDLDEIRTRLLEIIPWLDPSVHAQEDAATPSETLLPETFLPELWQALQLLSSCDPWLQEELSKHQQQPELATIHQLLTQLPEKLGEVEKRWALERKEMAVTIQNIAETLGENLSLLGESDQNASKIAETIRAADESVDFKLLKGMLLEEADHFVRHARRLHRQMEESTEQLVEAQRRLKAMDQALQETRDEQLLDPLTGLPNRFAFSAHLQKQLERSQALKRGCALIACQVDHLSQVLEGLTSQKRPRLITALANRMRRGLGGDDWLAHLSEERFMVLTEDVDQAVKRAEAMAQIYLGLPKELKAPNLRVRAAFAVLVLQPEQQEEEILAAIEQGVQEARKKEDGVRVVML</sequence>
<evidence type="ECO:0000259" key="2">
    <source>
        <dbReference type="PROSITE" id="PS50804"/>
    </source>
</evidence>
<feature type="domain" description="GGDEF" evidence="3">
    <location>
        <begin position="305"/>
        <end position="434"/>
    </location>
</feature>
<evidence type="ECO:0000259" key="3">
    <source>
        <dbReference type="PROSITE" id="PS50887"/>
    </source>
</evidence>
<dbReference type="PROSITE" id="PS50804">
    <property type="entry name" value="SCAN_BOX"/>
    <property type="match status" value="1"/>
</dbReference>
<reference evidence="4" key="1">
    <citation type="submission" date="2015-04" db="EMBL/GenBank/DDBJ databases">
        <authorList>
            <person name="Syromyatnikov M.Y."/>
            <person name="Popov V.N."/>
        </authorList>
    </citation>
    <scope>NUCLEOTIDE SEQUENCE</scope>
    <source>
        <strain evidence="4">MO-1</strain>
    </source>
</reference>
<dbReference type="GO" id="GO:0071111">
    <property type="term" value="F:cyclic-guanylate-specific phosphodiesterase activity"/>
    <property type="evidence" value="ECO:0007669"/>
    <property type="project" value="InterPro"/>
</dbReference>
<dbReference type="Pfam" id="PF00990">
    <property type="entry name" value="GGDEF"/>
    <property type="match status" value="1"/>
</dbReference>
<evidence type="ECO:0000256" key="1">
    <source>
        <dbReference type="SAM" id="Coils"/>
    </source>
</evidence>
<feature type="coiled-coil region" evidence="1">
    <location>
        <begin position="240"/>
        <end position="274"/>
    </location>
</feature>
<organism evidence="4">
    <name type="scientific">Magnetococcus massalia (strain MO-1)</name>
    <dbReference type="NCBI Taxonomy" id="451514"/>
    <lineage>
        <taxon>Bacteria</taxon>
        <taxon>Pseudomonadati</taxon>
        <taxon>Pseudomonadota</taxon>
        <taxon>Magnetococcia</taxon>
        <taxon>Magnetococcales</taxon>
        <taxon>Magnetococcaceae</taxon>
        <taxon>Magnetococcus</taxon>
    </lineage>
</organism>
<dbReference type="InterPro" id="IPR029787">
    <property type="entry name" value="Nucleotide_cyclase"/>
</dbReference>